<evidence type="ECO:0008006" key="3">
    <source>
        <dbReference type="Google" id="ProtNLM"/>
    </source>
</evidence>
<reference evidence="2" key="1">
    <citation type="submission" date="2017-09" db="EMBL/GenBank/DDBJ databases">
        <title>Depth-based differentiation of microbial function through sediment-hosted aquifers and enrichment of novel symbionts in the deep terrestrial subsurface.</title>
        <authorList>
            <person name="Probst A.J."/>
            <person name="Ladd B."/>
            <person name="Jarett J.K."/>
            <person name="Geller-Mcgrath D.E."/>
            <person name="Sieber C.M.K."/>
            <person name="Emerson J.B."/>
            <person name="Anantharaman K."/>
            <person name="Thomas B.C."/>
            <person name="Malmstrom R."/>
            <person name="Stieglmeier M."/>
            <person name="Klingl A."/>
            <person name="Woyke T."/>
            <person name="Ryan C.M."/>
            <person name="Banfield J.F."/>
        </authorList>
    </citation>
    <scope>NUCLEOTIDE SEQUENCE [LARGE SCALE GENOMIC DNA]</scope>
</reference>
<accession>A0A2M7AXM2</accession>
<dbReference type="AlphaFoldDB" id="A0A2M7AXM2"/>
<dbReference type="EMBL" id="PEVY01000024">
    <property type="protein sequence ID" value="PIU75384.1"/>
    <property type="molecule type" value="Genomic_DNA"/>
</dbReference>
<gene>
    <name evidence="1" type="ORF">COS76_01085</name>
</gene>
<sequence>MTKVKKVKSENKGEIIIYKTPKNGVSLDVRIEKETIWLDAHQIAKVFNVERPAVVKHINNYL</sequence>
<dbReference type="PANTHER" id="PTHR35810:SF1">
    <property type="entry name" value="CYTOPLASMIC PROTEIN"/>
    <property type="match status" value="1"/>
</dbReference>
<protein>
    <recommendedName>
        <fullName evidence="3">Cell filamentation protein Fic</fullName>
    </recommendedName>
</protein>
<comment type="caution">
    <text evidence="1">The sequence shown here is derived from an EMBL/GenBank/DDBJ whole genome shotgun (WGS) entry which is preliminary data.</text>
</comment>
<dbReference type="Proteomes" id="UP000228775">
    <property type="component" value="Unassembled WGS sequence"/>
</dbReference>
<proteinExistence type="predicted"/>
<evidence type="ECO:0000313" key="1">
    <source>
        <dbReference type="EMBL" id="PIU75384.1"/>
    </source>
</evidence>
<name>A0A2M7AXM2_9BACT</name>
<dbReference type="PANTHER" id="PTHR35810">
    <property type="entry name" value="CYTOPLASMIC PROTEIN-RELATED"/>
    <property type="match status" value="1"/>
</dbReference>
<organism evidence="1 2">
    <name type="scientific">Candidatus Portnoybacteria bacterium CG06_land_8_20_14_3_00_39_12</name>
    <dbReference type="NCBI Taxonomy" id="1974809"/>
    <lineage>
        <taxon>Bacteria</taxon>
        <taxon>Candidatus Portnoyibacteriota</taxon>
    </lineage>
</organism>
<evidence type="ECO:0000313" key="2">
    <source>
        <dbReference type="Proteomes" id="UP000228775"/>
    </source>
</evidence>